<evidence type="ECO:0000256" key="13">
    <source>
        <dbReference type="RuleBase" id="RU003357"/>
    </source>
</evidence>
<evidence type="ECO:0000256" key="14">
    <source>
        <dbReference type="SAM" id="MobiDB-lite"/>
    </source>
</evidence>
<keyword evidence="3 12" id="KW-0813">Transport</keyword>
<dbReference type="InterPro" id="IPR012910">
    <property type="entry name" value="Plug_dom"/>
</dbReference>
<feature type="domain" description="TonB-dependent receptor plug" evidence="17">
    <location>
        <begin position="56"/>
        <end position="152"/>
    </location>
</feature>
<dbReference type="InterPro" id="IPR037066">
    <property type="entry name" value="Plug_dom_sf"/>
</dbReference>
<evidence type="ECO:0000256" key="9">
    <source>
        <dbReference type="ARBA" id="ARBA00023136"/>
    </source>
</evidence>
<keyword evidence="8 13" id="KW-0798">TonB box</keyword>
<evidence type="ECO:0000313" key="19">
    <source>
        <dbReference type="Proteomes" id="UP000241421"/>
    </source>
</evidence>
<keyword evidence="11 12" id="KW-0998">Cell outer membrane</keyword>
<dbReference type="Proteomes" id="UP000241421">
    <property type="component" value="Unassembled WGS sequence"/>
</dbReference>
<accession>A0A2U2I452</accession>
<evidence type="ECO:0000256" key="5">
    <source>
        <dbReference type="ARBA" id="ARBA00022692"/>
    </source>
</evidence>
<evidence type="ECO:0000256" key="3">
    <source>
        <dbReference type="ARBA" id="ARBA00022448"/>
    </source>
</evidence>
<dbReference type="InterPro" id="IPR039426">
    <property type="entry name" value="TonB-dep_rcpt-like"/>
</dbReference>
<evidence type="ECO:0000256" key="2">
    <source>
        <dbReference type="ARBA" id="ARBA00009810"/>
    </source>
</evidence>
<dbReference type="CDD" id="cd01347">
    <property type="entry name" value="ligand_gated_channel"/>
    <property type="match status" value="1"/>
</dbReference>
<reference evidence="18 19" key="1">
    <citation type="submission" date="2018-04" db="EMBL/GenBank/DDBJ databases">
        <title>Massilia violaceinigra sp. nov., a novel purple-pigmented bacterium isolated from Tianshan glacier, Xinjiang, China.</title>
        <authorList>
            <person name="Wang H."/>
        </authorList>
    </citation>
    <scope>NUCLEOTIDE SEQUENCE [LARGE SCALE GENOMIC DNA]</scope>
    <source>
        <strain evidence="18 19">B448-2</strain>
    </source>
</reference>
<dbReference type="PANTHER" id="PTHR30069">
    <property type="entry name" value="TONB-DEPENDENT OUTER MEMBRANE RECEPTOR"/>
    <property type="match status" value="1"/>
</dbReference>
<keyword evidence="10 18" id="KW-0675">Receptor</keyword>
<sequence>MISLVSQHRAAALTSLALSGLALAPALAQTAPSQVVVTATRVAQPASEVLSDHVLIGADEIAAAGQVSIAELLQKTRGIEISSNGGSANYASVFLRGASNSQSIVLVDGVRVGSAANGGATWAAIPLAQVDRIEIIYGPLSSLYGADAMGGVVQIFTKRGAHGAAPAPTLTLGAGSDGRRRLDAGVSGAAGALRYAFQLASERSDEFSASTPDAGPYTYNPDRDGYERRSASGNLSYALARGHELGAQFMHSRLASQFDAGPGFDDHSLEKLASASFWSHNRILPNWNSKLQFSHADDKSASYASYGDGFIDTEQTGLLWQNDVTLGTDLLQVVLEHRKEEVLANLGAISRARSTRSLALAYQLRRGAHLGTASVRRDDNSQFGVHNTGSLAYGYRIGGGLRASASVGTSFRAPTFNELYYPGFGVAANRPEKGRNAELGLAYARGATQLTASLYRNRLTDLLVYAPTCPVEVASHPYGCAYNINQATLEGLSLGARTAWNGFMLNGSLDFQDPVDDTTGKRLARRSGRHGSVGLDYGIGKFKVGADALFSGARFNDGAELARLPGYGLLNLRASYALGGQWSVFGNLNNAGDKRYALAKGYATAGRTVFVGLRYGAR</sequence>
<dbReference type="PROSITE" id="PS52016">
    <property type="entry name" value="TONB_DEPENDENT_REC_3"/>
    <property type="match status" value="1"/>
</dbReference>
<evidence type="ECO:0000259" key="16">
    <source>
        <dbReference type="Pfam" id="PF00593"/>
    </source>
</evidence>
<evidence type="ECO:0000313" key="18">
    <source>
        <dbReference type="EMBL" id="PWF54558.1"/>
    </source>
</evidence>
<keyword evidence="4 12" id="KW-1134">Transmembrane beta strand</keyword>
<gene>
    <name evidence="18" type="ORF">C7C56_006345</name>
</gene>
<evidence type="ECO:0000256" key="8">
    <source>
        <dbReference type="ARBA" id="ARBA00023077"/>
    </source>
</evidence>
<keyword evidence="9 12" id="KW-0472">Membrane</keyword>
<dbReference type="SUPFAM" id="SSF56935">
    <property type="entry name" value="Porins"/>
    <property type="match status" value="1"/>
</dbReference>
<evidence type="ECO:0000256" key="1">
    <source>
        <dbReference type="ARBA" id="ARBA00004571"/>
    </source>
</evidence>
<organism evidence="18 19">
    <name type="scientific">Massilia glaciei</name>
    <dbReference type="NCBI Taxonomy" id="1524097"/>
    <lineage>
        <taxon>Bacteria</taxon>
        <taxon>Pseudomonadati</taxon>
        <taxon>Pseudomonadota</taxon>
        <taxon>Betaproteobacteria</taxon>
        <taxon>Burkholderiales</taxon>
        <taxon>Oxalobacteraceae</taxon>
        <taxon>Telluria group</taxon>
        <taxon>Massilia</taxon>
    </lineage>
</organism>
<comment type="similarity">
    <text evidence="2 12 13">Belongs to the TonB-dependent receptor family.</text>
</comment>
<keyword evidence="19" id="KW-1185">Reference proteome</keyword>
<keyword evidence="5 12" id="KW-0812">Transmembrane</keyword>
<dbReference type="GO" id="GO:0006811">
    <property type="term" value="P:monoatomic ion transport"/>
    <property type="evidence" value="ECO:0007669"/>
    <property type="project" value="UniProtKB-KW"/>
</dbReference>
<comment type="subcellular location">
    <subcellularLocation>
        <location evidence="1 12">Cell outer membrane</location>
        <topology evidence="1 12">Multi-pass membrane protein</topology>
    </subcellularLocation>
</comment>
<dbReference type="GO" id="GO:0009279">
    <property type="term" value="C:cell outer membrane"/>
    <property type="evidence" value="ECO:0007669"/>
    <property type="project" value="UniProtKB-SubCell"/>
</dbReference>
<dbReference type="InterPro" id="IPR000531">
    <property type="entry name" value="Beta-barrel_TonB"/>
</dbReference>
<dbReference type="OrthoDB" id="183532at2"/>
<dbReference type="Pfam" id="PF00593">
    <property type="entry name" value="TonB_dep_Rec_b-barrel"/>
    <property type="match status" value="1"/>
</dbReference>
<dbReference type="GO" id="GO:0015889">
    <property type="term" value="P:cobalamin transport"/>
    <property type="evidence" value="ECO:0007669"/>
    <property type="project" value="TreeGrafter"/>
</dbReference>
<evidence type="ECO:0000256" key="7">
    <source>
        <dbReference type="ARBA" id="ARBA00023065"/>
    </source>
</evidence>
<dbReference type="Pfam" id="PF07715">
    <property type="entry name" value="Plug"/>
    <property type="match status" value="1"/>
</dbReference>
<feature type="signal peptide" evidence="15">
    <location>
        <begin position="1"/>
        <end position="28"/>
    </location>
</feature>
<dbReference type="RefSeq" id="WP_106756622.1">
    <property type="nucleotide sequence ID" value="NZ_PXWF02000083.1"/>
</dbReference>
<proteinExistence type="inferred from homology"/>
<evidence type="ECO:0000256" key="11">
    <source>
        <dbReference type="ARBA" id="ARBA00023237"/>
    </source>
</evidence>
<dbReference type="Gene3D" id="2.40.170.20">
    <property type="entry name" value="TonB-dependent receptor, beta-barrel domain"/>
    <property type="match status" value="1"/>
</dbReference>
<dbReference type="AlphaFoldDB" id="A0A2U2I452"/>
<evidence type="ECO:0000256" key="6">
    <source>
        <dbReference type="ARBA" id="ARBA00022729"/>
    </source>
</evidence>
<feature type="domain" description="TonB-dependent receptor-like beta-barrel" evidence="16">
    <location>
        <begin position="176"/>
        <end position="590"/>
    </location>
</feature>
<dbReference type="PANTHER" id="PTHR30069:SF53">
    <property type="entry name" value="COLICIN I RECEPTOR-RELATED"/>
    <property type="match status" value="1"/>
</dbReference>
<name>A0A2U2I452_9BURK</name>
<dbReference type="Gene3D" id="2.170.130.10">
    <property type="entry name" value="TonB-dependent receptor, plug domain"/>
    <property type="match status" value="1"/>
</dbReference>
<keyword evidence="7" id="KW-0406">Ion transport</keyword>
<evidence type="ECO:0000256" key="12">
    <source>
        <dbReference type="PROSITE-ProRule" id="PRU01360"/>
    </source>
</evidence>
<evidence type="ECO:0000256" key="10">
    <source>
        <dbReference type="ARBA" id="ARBA00023170"/>
    </source>
</evidence>
<feature type="chain" id="PRO_5015644851" evidence="15">
    <location>
        <begin position="29"/>
        <end position="618"/>
    </location>
</feature>
<protein>
    <submittedName>
        <fullName evidence="18">TonB-dependent receptor</fullName>
    </submittedName>
</protein>
<evidence type="ECO:0000256" key="15">
    <source>
        <dbReference type="SAM" id="SignalP"/>
    </source>
</evidence>
<dbReference type="InterPro" id="IPR036942">
    <property type="entry name" value="Beta-barrel_TonB_sf"/>
</dbReference>
<dbReference type="EMBL" id="PXWF02000083">
    <property type="protein sequence ID" value="PWF54558.1"/>
    <property type="molecule type" value="Genomic_DNA"/>
</dbReference>
<comment type="caution">
    <text evidence="18">The sequence shown here is derived from an EMBL/GenBank/DDBJ whole genome shotgun (WGS) entry which is preliminary data.</text>
</comment>
<feature type="region of interest" description="Disordered" evidence="14">
    <location>
        <begin position="206"/>
        <end position="225"/>
    </location>
</feature>
<keyword evidence="6 15" id="KW-0732">Signal</keyword>
<evidence type="ECO:0000256" key="4">
    <source>
        <dbReference type="ARBA" id="ARBA00022452"/>
    </source>
</evidence>
<evidence type="ECO:0000259" key="17">
    <source>
        <dbReference type="Pfam" id="PF07715"/>
    </source>
</evidence>